<evidence type="ECO:0000256" key="4">
    <source>
        <dbReference type="ARBA" id="ARBA00022837"/>
    </source>
</evidence>
<evidence type="ECO:0000313" key="13">
    <source>
        <dbReference type="EMBL" id="CBN77403.1"/>
    </source>
</evidence>
<dbReference type="PANTHER" id="PTHR13890:SF0">
    <property type="entry name" value="MAGNESIUM TRANSPORTER MRS2 HOMOLOG, MITOCHONDRIAL"/>
    <property type="match status" value="1"/>
</dbReference>
<feature type="transmembrane region" description="Helical" evidence="11">
    <location>
        <begin position="526"/>
        <end position="546"/>
    </location>
</feature>
<evidence type="ECO:0000256" key="7">
    <source>
        <dbReference type="ARBA" id="ARBA00022989"/>
    </source>
</evidence>
<feature type="compositionally biased region" description="Basic and acidic residues" evidence="10">
    <location>
        <begin position="261"/>
        <end position="271"/>
    </location>
</feature>
<dbReference type="AlphaFoldDB" id="D8LPU8"/>
<dbReference type="InterPro" id="IPR039204">
    <property type="entry name" value="MRS2-like"/>
</dbReference>
<keyword evidence="5" id="KW-0460">Magnesium</keyword>
<evidence type="ECO:0000256" key="9">
    <source>
        <dbReference type="ARBA" id="ARBA00023136"/>
    </source>
</evidence>
<feature type="compositionally biased region" description="Low complexity" evidence="10">
    <location>
        <begin position="646"/>
        <end position="658"/>
    </location>
</feature>
<feature type="compositionally biased region" description="Low complexity" evidence="10">
    <location>
        <begin position="214"/>
        <end position="230"/>
    </location>
</feature>
<feature type="region of interest" description="Disordered" evidence="10">
    <location>
        <begin position="163"/>
        <end position="271"/>
    </location>
</feature>
<organism evidence="13 14">
    <name type="scientific">Ectocarpus siliculosus</name>
    <name type="common">Brown alga</name>
    <name type="synonym">Conferva siliculosa</name>
    <dbReference type="NCBI Taxonomy" id="2880"/>
    <lineage>
        <taxon>Eukaryota</taxon>
        <taxon>Sar</taxon>
        <taxon>Stramenopiles</taxon>
        <taxon>Ochrophyta</taxon>
        <taxon>PX clade</taxon>
        <taxon>Phaeophyceae</taxon>
        <taxon>Ectocarpales</taxon>
        <taxon>Ectocarpaceae</taxon>
        <taxon>Ectocarpus</taxon>
    </lineage>
</organism>
<keyword evidence="2" id="KW-0813">Transport</keyword>
<dbReference type="SUPFAM" id="SSF47473">
    <property type="entry name" value="EF-hand"/>
    <property type="match status" value="1"/>
</dbReference>
<sequence length="668" mass="71956">MRLFQAKTKLYTHLVARRALSSVEKGSRFDITHRSHVVRDSSAQKDINARAWKLSGAFTRFDRSFEVFEVSKAGGLKRTSITLADVLRNFGVHARDVLSLGLQDERYHPPPAVLPREGVVVIALGPFKALVHTEACVLFEAEKIDVSYIAPILADLVRANNEVPPSEGVWDPAKSTPPWPPSSAAAAGDGENGDGSKAALGGDGPNVRGEEDGAAAAAAVGSRRPAAAAAGGEGNDPGSPEPRSGLRPSAGAPRPSTATARTREEGGESAADKLAAKVGDYVQEAFRFGAGVASSKELWGKNRDKDAAALQKEGKEEEEEEEEEHHQMKVMLREQLPMPFELAMLEVMLQEVCTSYHRRAHVVRRLMEQGLKPSETTSFFAPSRIEHYRLVPLKLALKQLELKLSQTRACLEELMQSDEDMLGLLLTEAKELRNGEMLDAHRHSVVELLLENYHRQLVLVGHDVAAMKQEMESLQELSAISLDVSLNSMIAVDVRLAMLNLGVATSACIFGAMGMNTINGLESSHVAFYCLLGGSAAASAMALGGVMRHLRSVVRAGDSQQGKLMALNTICDHVDDIESVLRTELEFGHKTAAGAIKRDAMARKLARTRGKEVSEEELDLIFAVFDTSGDGSIDTKEYGKLVSDPAGSLGSSSGAAAGTILPSRDGRN</sequence>
<evidence type="ECO:0000259" key="12">
    <source>
        <dbReference type="PROSITE" id="PS50222"/>
    </source>
</evidence>
<dbReference type="EMBL" id="FN649738">
    <property type="protein sequence ID" value="CBN77403.1"/>
    <property type="molecule type" value="Genomic_DNA"/>
</dbReference>
<dbReference type="InterPro" id="IPR002048">
    <property type="entry name" value="EF_hand_dom"/>
</dbReference>
<name>D8LPU8_ECTSI</name>
<evidence type="ECO:0000313" key="14">
    <source>
        <dbReference type="Proteomes" id="UP000002630"/>
    </source>
</evidence>
<dbReference type="Gene3D" id="1.10.238.10">
    <property type="entry name" value="EF-hand"/>
    <property type="match status" value="1"/>
</dbReference>
<dbReference type="GO" id="GO:0005509">
    <property type="term" value="F:calcium ion binding"/>
    <property type="evidence" value="ECO:0007669"/>
    <property type="project" value="InterPro"/>
</dbReference>
<evidence type="ECO:0000256" key="1">
    <source>
        <dbReference type="ARBA" id="ARBA00004141"/>
    </source>
</evidence>
<evidence type="ECO:0000256" key="10">
    <source>
        <dbReference type="SAM" id="MobiDB-lite"/>
    </source>
</evidence>
<dbReference type="eggNOG" id="KOG2662">
    <property type="taxonomic scope" value="Eukaryota"/>
</dbReference>
<evidence type="ECO:0000256" key="2">
    <source>
        <dbReference type="ARBA" id="ARBA00022448"/>
    </source>
</evidence>
<feature type="transmembrane region" description="Helical" evidence="11">
    <location>
        <begin position="496"/>
        <end position="514"/>
    </location>
</feature>
<keyword evidence="3 11" id="KW-0812">Transmembrane</keyword>
<gene>
    <name evidence="13" type="primary">MRS</name>
    <name evidence="13" type="ORF">Esi_0053_0126</name>
</gene>
<evidence type="ECO:0000256" key="3">
    <source>
        <dbReference type="ARBA" id="ARBA00022692"/>
    </source>
</evidence>
<keyword evidence="7 11" id="KW-1133">Transmembrane helix</keyword>
<keyword evidence="6" id="KW-0809">Transit peptide</keyword>
<dbReference type="Pfam" id="PF22099">
    <property type="entry name" value="MRS2-like"/>
    <property type="match status" value="1"/>
</dbReference>
<dbReference type="PROSITE" id="PS00018">
    <property type="entry name" value="EF_HAND_1"/>
    <property type="match status" value="1"/>
</dbReference>
<keyword evidence="8" id="KW-0406">Ion transport</keyword>
<comment type="subcellular location">
    <subcellularLocation>
        <location evidence="1">Membrane</location>
        <topology evidence="1">Multi-pass membrane protein</topology>
    </subcellularLocation>
</comment>
<accession>D8LPU8</accession>
<dbReference type="Gene3D" id="1.20.58.340">
    <property type="entry name" value="Magnesium transport protein CorA, transmembrane region"/>
    <property type="match status" value="1"/>
</dbReference>
<protein>
    <submittedName>
        <fullName evidence="13">Inner membrane magnesium transporter</fullName>
    </submittedName>
</protein>
<feature type="domain" description="EF-hand" evidence="12">
    <location>
        <begin position="613"/>
        <end position="648"/>
    </location>
</feature>
<evidence type="ECO:0000256" key="6">
    <source>
        <dbReference type="ARBA" id="ARBA00022946"/>
    </source>
</evidence>
<evidence type="ECO:0000256" key="8">
    <source>
        <dbReference type="ARBA" id="ARBA00023065"/>
    </source>
</evidence>
<feature type="compositionally biased region" description="Basic and acidic residues" evidence="10">
    <location>
        <begin position="304"/>
        <end position="315"/>
    </location>
</feature>
<dbReference type="GO" id="GO:0016020">
    <property type="term" value="C:membrane"/>
    <property type="evidence" value="ECO:0007669"/>
    <property type="project" value="UniProtKB-SubCell"/>
</dbReference>
<dbReference type="PANTHER" id="PTHR13890">
    <property type="entry name" value="RNA SPLICING PROTEIN MRS2, MITOCHONDRIAL"/>
    <property type="match status" value="1"/>
</dbReference>
<dbReference type="OMA" id="MALNTIC"/>
<keyword evidence="4" id="KW-0106">Calcium</keyword>
<evidence type="ECO:0000256" key="11">
    <source>
        <dbReference type="SAM" id="Phobius"/>
    </source>
</evidence>
<dbReference type="InterPro" id="IPR011992">
    <property type="entry name" value="EF-hand-dom_pair"/>
</dbReference>
<keyword evidence="9 11" id="KW-0472">Membrane</keyword>
<evidence type="ECO:0000256" key="5">
    <source>
        <dbReference type="ARBA" id="ARBA00022842"/>
    </source>
</evidence>
<dbReference type="Proteomes" id="UP000002630">
    <property type="component" value="Linkage Group LG13"/>
</dbReference>
<dbReference type="EMBL" id="FN648741">
    <property type="protein sequence ID" value="CBN77403.1"/>
    <property type="molecule type" value="Genomic_DNA"/>
</dbReference>
<feature type="region of interest" description="Disordered" evidence="10">
    <location>
        <begin position="304"/>
        <end position="326"/>
    </location>
</feature>
<proteinExistence type="predicted"/>
<keyword evidence="14" id="KW-1185">Reference proteome</keyword>
<dbReference type="OrthoDB" id="10251508at2759"/>
<dbReference type="PROSITE" id="PS50222">
    <property type="entry name" value="EF_HAND_2"/>
    <property type="match status" value="1"/>
</dbReference>
<reference evidence="13 14" key="1">
    <citation type="journal article" date="2010" name="Nature">
        <title>The Ectocarpus genome and the independent evolution of multicellularity in brown algae.</title>
        <authorList>
            <person name="Cock J.M."/>
            <person name="Sterck L."/>
            <person name="Rouze P."/>
            <person name="Scornet D."/>
            <person name="Allen A.E."/>
            <person name="Amoutzias G."/>
            <person name="Anthouard V."/>
            <person name="Artiguenave F."/>
            <person name="Aury J.M."/>
            <person name="Badger J.H."/>
            <person name="Beszteri B."/>
            <person name="Billiau K."/>
            <person name="Bonnet E."/>
            <person name="Bothwell J.H."/>
            <person name="Bowler C."/>
            <person name="Boyen C."/>
            <person name="Brownlee C."/>
            <person name="Carrano C.J."/>
            <person name="Charrier B."/>
            <person name="Cho G.Y."/>
            <person name="Coelho S.M."/>
            <person name="Collen J."/>
            <person name="Corre E."/>
            <person name="Da Silva C."/>
            <person name="Delage L."/>
            <person name="Delaroque N."/>
            <person name="Dittami S.M."/>
            <person name="Doulbeau S."/>
            <person name="Elias M."/>
            <person name="Farnham G."/>
            <person name="Gachon C.M."/>
            <person name="Gschloessl B."/>
            <person name="Heesch S."/>
            <person name="Jabbari K."/>
            <person name="Jubin C."/>
            <person name="Kawai H."/>
            <person name="Kimura K."/>
            <person name="Kloareg B."/>
            <person name="Kupper F.C."/>
            <person name="Lang D."/>
            <person name="Le Bail A."/>
            <person name="Leblanc C."/>
            <person name="Lerouge P."/>
            <person name="Lohr M."/>
            <person name="Lopez P.J."/>
            <person name="Martens C."/>
            <person name="Maumus F."/>
            <person name="Michel G."/>
            <person name="Miranda-Saavedra D."/>
            <person name="Morales J."/>
            <person name="Moreau H."/>
            <person name="Motomura T."/>
            <person name="Nagasato C."/>
            <person name="Napoli C.A."/>
            <person name="Nelson D.R."/>
            <person name="Nyvall-Collen P."/>
            <person name="Peters A.F."/>
            <person name="Pommier C."/>
            <person name="Potin P."/>
            <person name="Poulain J."/>
            <person name="Quesneville H."/>
            <person name="Read B."/>
            <person name="Rensing S.A."/>
            <person name="Ritter A."/>
            <person name="Rousvoal S."/>
            <person name="Samanta M."/>
            <person name="Samson G."/>
            <person name="Schroeder D.C."/>
            <person name="Segurens B."/>
            <person name="Strittmatter M."/>
            <person name="Tonon T."/>
            <person name="Tregear J.W."/>
            <person name="Valentin K."/>
            <person name="von Dassow P."/>
            <person name="Yamagishi T."/>
            <person name="Van de Peer Y."/>
            <person name="Wincker P."/>
        </authorList>
    </citation>
    <scope>NUCLEOTIDE SEQUENCE [LARGE SCALE GENOMIC DNA]</scope>
    <source>
        <strain evidence="14">Ec32 / CCAP1310/4</strain>
    </source>
</reference>
<dbReference type="InterPro" id="IPR018247">
    <property type="entry name" value="EF_Hand_1_Ca_BS"/>
</dbReference>
<feature type="region of interest" description="Disordered" evidence="10">
    <location>
        <begin position="644"/>
        <end position="668"/>
    </location>
</feature>
<dbReference type="InParanoid" id="D8LPU8"/>
<dbReference type="GO" id="GO:0015095">
    <property type="term" value="F:magnesium ion transmembrane transporter activity"/>
    <property type="evidence" value="ECO:0007669"/>
    <property type="project" value="TreeGrafter"/>
</dbReference>